<accession>A0AC35TJR9</accession>
<evidence type="ECO:0000313" key="1">
    <source>
        <dbReference type="Proteomes" id="UP000095286"/>
    </source>
</evidence>
<dbReference type="Proteomes" id="UP000095286">
    <property type="component" value="Unplaced"/>
</dbReference>
<proteinExistence type="predicted"/>
<organism evidence="1 2">
    <name type="scientific">Rhabditophanes sp. KR3021</name>
    <dbReference type="NCBI Taxonomy" id="114890"/>
    <lineage>
        <taxon>Eukaryota</taxon>
        <taxon>Metazoa</taxon>
        <taxon>Ecdysozoa</taxon>
        <taxon>Nematoda</taxon>
        <taxon>Chromadorea</taxon>
        <taxon>Rhabditida</taxon>
        <taxon>Tylenchina</taxon>
        <taxon>Panagrolaimomorpha</taxon>
        <taxon>Strongyloidoidea</taxon>
        <taxon>Alloionematidae</taxon>
        <taxon>Rhabditophanes</taxon>
    </lineage>
</organism>
<dbReference type="WBParaSite" id="RSKR_0000125900.1">
    <property type="protein sequence ID" value="RSKR_0000125900.1"/>
    <property type="gene ID" value="RSKR_0000125900"/>
</dbReference>
<evidence type="ECO:0000313" key="2">
    <source>
        <dbReference type="WBParaSite" id="RSKR_0000125900.1"/>
    </source>
</evidence>
<protein>
    <submittedName>
        <fullName evidence="2">Oxidored_FMN domain-containing protein</fullName>
    </submittedName>
</protein>
<name>A0AC35TJR9_9BILA</name>
<reference evidence="2" key="1">
    <citation type="submission" date="2016-11" db="UniProtKB">
        <authorList>
            <consortium name="WormBaseParasite"/>
        </authorList>
    </citation>
    <scope>IDENTIFICATION</scope>
    <source>
        <strain evidence="2">KR3021</strain>
    </source>
</reference>
<sequence>MFDRLPVKETTNCQILGEQIVFEHAGIVANNRFIKAPLTELKAFYNKNNLITHAAPNDKLINIYSKWGNGFFGLIITGNNLVDENHIEGHGNVIIEQEWDSIERRQQFKKLAIAAKSDGALLIGQLNHCGKKTTFQYNEAPKSSSSKQHLDLYDTTSKFGQPVPLEINEIKEVINKYAYAANFLYKCGYDGVEIHSTFEFLLASFISPNINDRNDEYGGTFENRSRLLREIYEAIRCKVNNRKFLVGLKISPFDFVNEANSVDDALELSVMVEDLGFDYVQLSGGFHEKWEIDVECQANISDYSTKFANAFKSNLHKTKIFSVGGYRTVKRMVDAVKEDNFDGISIGRPITQEPNLPKNILDNQVQSTSIHQSNECNFLLAMKMCWVQLEGMGLRHFDKTDNNPCADIPDYSKKEIADKILKAL</sequence>